<dbReference type="Proteomes" id="UP000612956">
    <property type="component" value="Unassembled WGS sequence"/>
</dbReference>
<reference evidence="2" key="1">
    <citation type="journal article" date="2014" name="Int. J. Syst. Evol. Microbiol.">
        <title>Complete genome sequence of Corynebacterium casei LMG S-19264T (=DSM 44701T), isolated from a smear-ripened cheese.</title>
        <authorList>
            <consortium name="US DOE Joint Genome Institute (JGI-PGF)"/>
            <person name="Walter F."/>
            <person name="Albersmeier A."/>
            <person name="Kalinowski J."/>
            <person name="Ruckert C."/>
        </authorList>
    </citation>
    <scope>NUCLEOTIDE SEQUENCE</scope>
    <source>
        <strain evidence="2">CGMCC 4.7278</strain>
    </source>
</reference>
<dbReference type="PANTHER" id="PTHR40763">
    <property type="entry name" value="MEMBRANE PROTEIN-RELATED"/>
    <property type="match status" value="1"/>
</dbReference>
<protein>
    <recommendedName>
        <fullName evidence="1">DUF1707 domain-containing protein</fullName>
    </recommendedName>
</protein>
<proteinExistence type="predicted"/>
<organism evidence="2 3">
    <name type="scientific">Nocardia camponoti</name>
    <dbReference type="NCBI Taxonomy" id="1616106"/>
    <lineage>
        <taxon>Bacteria</taxon>
        <taxon>Bacillati</taxon>
        <taxon>Actinomycetota</taxon>
        <taxon>Actinomycetes</taxon>
        <taxon>Mycobacteriales</taxon>
        <taxon>Nocardiaceae</taxon>
        <taxon>Nocardia</taxon>
    </lineage>
</organism>
<feature type="domain" description="DUF1707" evidence="1">
    <location>
        <begin position="8"/>
        <end position="60"/>
    </location>
</feature>
<accession>A0A917QJP9</accession>
<dbReference type="RefSeq" id="WP_188829218.1">
    <property type="nucleotide sequence ID" value="NZ_BMMW01000002.1"/>
</dbReference>
<dbReference type="PANTHER" id="PTHR40763:SF4">
    <property type="entry name" value="DUF1707 DOMAIN-CONTAINING PROTEIN"/>
    <property type="match status" value="1"/>
</dbReference>
<dbReference type="Pfam" id="PF08044">
    <property type="entry name" value="DUF1707"/>
    <property type="match status" value="1"/>
</dbReference>
<evidence type="ECO:0000313" key="2">
    <source>
        <dbReference type="EMBL" id="GGK53689.1"/>
    </source>
</evidence>
<dbReference type="InterPro" id="IPR012551">
    <property type="entry name" value="DUF1707_SHOCT-like"/>
</dbReference>
<evidence type="ECO:0000259" key="1">
    <source>
        <dbReference type="Pfam" id="PF08044"/>
    </source>
</evidence>
<sequence length="250" mass="27086">MSKKQPSLRARDSDRADACGVIDAALADEQLTAAEHAARTARAMRAETFADLDREIGDLQLPHDFAATPLARGTQAPRWRKPVAFIAACALAVGLGFVSAKVVDWVAKPDYPDLTTADGLSYFLDRYRAEFGETTADDVTLYPRYASFSRAGSSYTFRGDFASSGRDTRKFAHSFDLAKVDLATYARVYRGAPTSLYAPGATVAYALIRLDPSSKKDPDAEISLYVKDSDVSRGYVKVSFAGAPIGVYPS</sequence>
<comment type="caution">
    <text evidence="2">The sequence shown here is derived from an EMBL/GenBank/DDBJ whole genome shotgun (WGS) entry which is preliminary data.</text>
</comment>
<gene>
    <name evidence="2" type="ORF">GCM10011591_26890</name>
</gene>
<dbReference type="AlphaFoldDB" id="A0A917QJP9"/>
<reference evidence="2" key="2">
    <citation type="submission" date="2020-09" db="EMBL/GenBank/DDBJ databases">
        <authorList>
            <person name="Sun Q."/>
            <person name="Zhou Y."/>
        </authorList>
    </citation>
    <scope>NUCLEOTIDE SEQUENCE</scope>
    <source>
        <strain evidence="2">CGMCC 4.7278</strain>
    </source>
</reference>
<evidence type="ECO:0000313" key="3">
    <source>
        <dbReference type="Proteomes" id="UP000612956"/>
    </source>
</evidence>
<name>A0A917QJP9_9NOCA</name>
<keyword evidence="3" id="KW-1185">Reference proteome</keyword>
<dbReference type="EMBL" id="BMMW01000002">
    <property type="protein sequence ID" value="GGK53689.1"/>
    <property type="molecule type" value="Genomic_DNA"/>
</dbReference>